<dbReference type="PANTHER" id="PTHR31071:SF2">
    <property type="entry name" value="ACTIN CYTOSKELETON-REGULATORY COMPLEX PAN-LIKE PROTEIN"/>
    <property type="match status" value="1"/>
</dbReference>
<gene>
    <name evidence="3" type="ORF">CITCOLO1_LOCUS12986</name>
</gene>
<organism evidence="3 4">
    <name type="scientific">Citrullus colocynthis</name>
    <name type="common">colocynth</name>
    <dbReference type="NCBI Taxonomy" id="252529"/>
    <lineage>
        <taxon>Eukaryota</taxon>
        <taxon>Viridiplantae</taxon>
        <taxon>Streptophyta</taxon>
        <taxon>Embryophyta</taxon>
        <taxon>Tracheophyta</taxon>
        <taxon>Spermatophyta</taxon>
        <taxon>Magnoliopsida</taxon>
        <taxon>eudicotyledons</taxon>
        <taxon>Gunneridae</taxon>
        <taxon>Pentapetalae</taxon>
        <taxon>rosids</taxon>
        <taxon>fabids</taxon>
        <taxon>Cucurbitales</taxon>
        <taxon>Cucurbitaceae</taxon>
        <taxon>Benincaseae</taxon>
        <taxon>Citrullus</taxon>
    </lineage>
</organism>
<dbReference type="PANTHER" id="PTHR31071">
    <property type="entry name" value="GB|AAF24581.1"/>
    <property type="match status" value="1"/>
</dbReference>
<name>A0ABP0YQ71_9ROSI</name>
<dbReference type="InterPro" id="IPR043424">
    <property type="entry name" value="BLT-like"/>
</dbReference>
<dbReference type="Proteomes" id="UP001642487">
    <property type="component" value="Chromosome 4"/>
</dbReference>
<dbReference type="EMBL" id="OZ021738">
    <property type="protein sequence ID" value="CAK9320930.1"/>
    <property type="molecule type" value="Genomic_DNA"/>
</dbReference>
<protein>
    <submittedName>
        <fullName evidence="3">Uncharacterized protein</fullName>
    </submittedName>
</protein>
<feature type="region of interest" description="Disordered" evidence="2">
    <location>
        <begin position="388"/>
        <end position="411"/>
    </location>
</feature>
<proteinExistence type="predicted"/>
<evidence type="ECO:0000313" key="4">
    <source>
        <dbReference type="Proteomes" id="UP001642487"/>
    </source>
</evidence>
<feature type="compositionally biased region" description="Basic and acidic residues" evidence="2">
    <location>
        <begin position="74"/>
        <end position="89"/>
    </location>
</feature>
<evidence type="ECO:0000256" key="2">
    <source>
        <dbReference type="SAM" id="MobiDB-lite"/>
    </source>
</evidence>
<evidence type="ECO:0000256" key="1">
    <source>
        <dbReference type="SAM" id="Coils"/>
    </source>
</evidence>
<reference evidence="3 4" key="1">
    <citation type="submission" date="2024-03" db="EMBL/GenBank/DDBJ databases">
        <authorList>
            <person name="Gkanogiannis A."/>
            <person name="Becerra Lopez-Lavalle L."/>
        </authorList>
    </citation>
    <scope>NUCLEOTIDE SEQUENCE [LARGE SCALE GENOMIC DNA]</scope>
</reference>
<keyword evidence="1" id="KW-0175">Coiled coil</keyword>
<keyword evidence="4" id="KW-1185">Reference proteome</keyword>
<feature type="region of interest" description="Disordered" evidence="2">
    <location>
        <begin position="66"/>
        <end position="105"/>
    </location>
</feature>
<accession>A0ABP0YQ71</accession>
<feature type="coiled-coil region" evidence="1">
    <location>
        <begin position="139"/>
        <end position="279"/>
    </location>
</feature>
<sequence>MNLTPTKNSPVSPRRRGGRRAIFGVPMTPLLRWKLEDRHGSRGRNRVQFQARKLAADLWQLHYKEISGGGGRESQGEVRDGRRDQRRPCFDSANKGKKMKAAAATENWNPETPKAADAAALGKLYSHRGSGDEPFTAAASDLKEELAVAQKRIRKLESRQRNSKKKIEHLKEKLEENRAMWKNRRHLKLEELDQERKPHHRTKTLKANLAKELAEAKASVEKYKKEYEKEKKNRELLEEVCTEMAKQIVGDKAKVEALKRESMKLCEELEEERNMLQMAEVWREERIQMKLIDAKLALEDKYIQMNKLITDLENFLKSRNEKLDEMEVKRGELIHEAAKSLDIEEIEGFFYEPETQSLVLSLLEDLKEVSKLEEKCEEMNNSVENECVSERKAESLENPIDESSKRKFNGSGGRYSNMTAWSEGGELKGCNESVSQRKSQNPHIRRGTHGCIEWPRGIQKNCFKNKALDGFDRIQTQKSQLRYILKHKTN</sequence>
<evidence type="ECO:0000313" key="3">
    <source>
        <dbReference type="EMBL" id="CAK9320930.1"/>
    </source>
</evidence>